<evidence type="ECO:0000313" key="2">
    <source>
        <dbReference type="EMBL" id="MBE9609118.1"/>
    </source>
</evidence>
<feature type="region of interest" description="Disordered" evidence="1">
    <location>
        <begin position="155"/>
        <end position="174"/>
    </location>
</feature>
<dbReference type="AlphaFoldDB" id="A0A8J7K880"/>
<sequence length="483" mass="50345">MADDSINPLFNKMNALMARHRGRAQTQEDDIPVLTQETIAPEIPVLQDEIPLPVLELEERGPDSGLMFDPGELVKAPPSTTAAATPPLPPGGLMFDPDEFLRPPPAPELPTEEAQASASPDTAPNAAVAATAKADDALFMDLPLLDLDALTAGGDNPFAPAAEQDDAATPENPAAEDDDITLALDREAESHQQTAPAMQTDAWGIPVVLDSSEPVLTPDAAAEAPASPDPVAAPASEPAVVELVDVSSTIAASIPAFPDLPAETAVLDDQYWNISEPELATETTEPLAPAPAISDSGFPAMQVPAAHDAAAQLDPAYWALNTPPAASPTDDDWLAHATTPAVTVKEVDEPAALIWEDPESGDVLSIEPGPDEELGALLGETPLAALPAAAVAPQAAAEPPPPAKLTDSDVESISAMVGAHLAVEITAEVEQLTRQHFAKLMSSLYGDTLRQLTDAVCAELESKIGERIVALVQDELKDRGLLD</sequence>
<protein>
    <submittedName>
        <fullName evidence="2">Uncharacterized protein</fullName>
    </submittedName>
</protein>
<keyword evidence="3" id="KW-1185">Reference proteome</keyword>
<comment type="caution">
    <text evidence="2">The sequence shown here is derived from an EMBL/GenBank/DDBJ whole genome shotgun (WGS) entry which is preliminary data.</text>
</comment>
<organism evidence="2 3">
    <name type="scientific">Chitinilyticum piscinae</name>
    <dbReference type="NCBI Taxonomy" id="2866724"/>
    <lineage>
        <taxon>Bacteria</taxon>
        <taxon>Pseudomonadati</taxon>
        <taxon>Pseudomonadota</taxon>
        <taxon>Betaproteobacteria</taxon>
        <taxon>Neisseriales</taxon>
        <taxon>Chitinibacteraceae</taxon>
        <taxon>Chitinilyticum</taxon>
    </lineage>
</organism>
<name>A0A8J7K880_9NEIS</name>
<feature type="compositionally biased region" description="Acidic residues" evidence="1">
    <location>
        <begin position="163"/>
        <end position="174"/>
    </location>
</feature>
<reference evidence="2 3" key="1">
    <citation type="submission" date="2020-10" db="EMBL/GenBank/DDBJ databases">
        <title>The genome sequence of Chitinilyticum litopenaei 4Y14.</title>
        <authorList>
            <person name="Liu Y."/>
        </authorList>
    </citation>
    <scope>NUCLEOTIDE SEQUENCE [LARGE SCALE GENOMIC DNA]</scope>
    <source>
        <strain evidence="2 3">4Y14</strain>
    </source>
</reference>
<proteinExistence type="predicted"/>
<dbReference type="Proteomes" id="UP000604481">
    <property type="component" value="Unassembled WGS sequence"/>
</dbReference>
<evidence type="ECO:0000313" key="3">
    <source>
        <dbReference type="Proteomes" id="UP000604481"/>
    </source>
</evidence>
<dbReference type="RefSeq" id="WP_194115637.1">
    <property type="nucleotide sequence ID" value="NZ_JADFUA010000003.1"/>
</dbReference>
<accession>A0A8J7K880</accession>
<gene>
    <name evidence="2" type="ORF">INR99_07140</name>
</gene>
<dbReference type="EMBL" id="JADFUA010000003">
    <property type="protein sequence ID" value="MBE9609118.1"/>
    <property type="molecule type" value="Genomic_DNA"/>
</dbReference>
<evidence type="ECO:0000256" key="1">
    <source>
        <dbReference type="SAM" id="MobiDB-lite"/>
    </source>
</evidence>
<feature type="region of interest" description="Disordered" evidence="1">
    <location>
        <begin position="101"/>
        <end position="128"/>
    </location>
</feature>
<feature type="compositionally biased region" description="Low complexity" evidence="1">
    <location>
        <begin position="112"/>
        <end position="128"/>
    </location>
</feature>